<evidence type="ECO:0000313" key="3">
    <source>
        <dbReference type="Proteomes" id="UP000756921"/>
    </source>
</evidence>
<reference evidence="2" key="1">
    <citation type="journal article" date="2020" name="Mol. Plant Microbe Interact.">
        <title>Genome Sequence of the Biocontrol Agent Coniothyrium minitans strain Conio (IMI 134523).</title>
        <authorList>
            <person name="Patel D."/>
            <person name="Shittu T.A."/>
            <person name="Baroncelli R."/>
            <person name="Muthumeenakshi S."/>
            <person name="Osborne T.H."/>
            <person name="Janganan T.K."/>
            <person name="Sreenivasaprasad S."/>
        </authorList>
    </citation>
    <scope>NUCLEOTIDE SEQUENCE</scope>
    <source>
        <strain evidence="2">Conio</strain>
    </source>
</reference>
<dbReference type="EMBL" id="WJXW01000001">
    <property type="protein sequence ID" value="KAF9741847.1"/>
    <property type="molecule type" value="Genomic_DNA"/>
</dbReference>
<evidence type="ECO:0000256" key="1">
    <source>
        <dbReference type="SAM" id="SignalP"/>
    </source>
</evidence>
<proteinExistence type="predicted"/>
<feature type="chain" id="PRO_5040202406" evidence="1">
    <location>
        <begin position="20"/>
        <end position="152"/>
    </location>
</feature>
<keyword evidence="1" id="KW-0732">Signal</keyword>
<accession>A0A9P6KWU5</accession>
<protein>
    <submittedName>
        <fullName evidence="2">Uncharacterized protein</fullName>
    </submittedName>
</protein>
<dbReference type="OrthoDB" id="5394791at2759"/>
<evidence type="ECO:0000313" key="2">
    <source>
        <dbReference type="EMBL" id="KAF9741847.1"/>
    </source>
</evidence>
<gene>
    <name evidence="2" type="ORF">PMIN01_01386</name>
</gene>
<dbReference type="AlphaFoldDB" id="A0A9P6KWU5"/>
<sequence>MHPPTLTLLLTSLAALTTALPSEDALAPRANCAKKACRCTSASNPGIYCGWCPQVTSGWNVDHASLVWRIPTDFVRGCCRYECSTSGSCTDYGCAPSHCGAGRGQGGGRVMGGISGRGRVVARGDLVGGKGGIWKALTTYSAGYHTRLGRDR</sequence>
<feature type="signal peptide" evidence="1">
    <location>
        <begin position="1"/>
        <end position="19"/>
    </location>
</feature>
<organism evidence="2 3">
    <name type="scientific">Paraphaeosphaeria minitans</name>
    <dbReference type="NCBI Taxonomy" id="565426"/>
    <lineage>
        <taxon>Eukaryota</taxon>
        <taxon>Fungi</taxon>
        <taxon>Dikarya</taxon>
        <taxon>Ascomycota</taxon>
        <taxon>Pezizomycotina</taxon>
        <taxon>Dothideomycetes</taxon>
        <taxon>Pleosporomycetidae</taxon>
        <taxon>Pleosporales</taxon>
        <taxon>Massarineae</taxon>
        <taxon>Didymosphaeriaceae</taxon>
        <taxon>Paraphaeosphaeria</taxon>
    </lineage>
</organism>
<comment type="caution">
    <text evidence="2">The sequence shown here is derived from an EMBL/GenBank/DDBJ whole genome shotgun (WGS) entry which is preliminary data.</text>
</comment>
<name>A0A9P6KWU5_9PLEO</name>
<keyword evidence="3" id="KW-1185">Reference proteome</keyword>
<dbReference type="Proteomes" id="UP000756921">
    <property type="component" value="Unassembled WGS sequence"/>
</dbReference>